<evidence type="ECO:0000256" key="3">
    <source>
        <dbReference type="ARBA" id="ARBA00022692"/>
    </source>
</evidence>
<dbReference type="GO" id="GO:0017071">
    <property type="term" value="C:intracellular cyclic nucleotide activated cation channel complex"/>
    <property type="evidence" value="ECO:0007669"/>
    <property type="project" value="TreeGrafter"/>
</dbReference>
<dbReference type="SUPFAM" id="SSF51206">
    <property type="entry name" value="cAMP-binding domain-like"/>
    <property type="match status" value="1"/>
</dbReference>
<dbReference type="Pfam" id="PF16526">
    <property type="entry name" value="CLZ"/>
    <property type="match status" value="1"/>
</dbReference>
<evidence type="ECO:0000256" key="1">
    <source>
        <dbReference type="ARBA" id="ARBA00004141"/>
    </source>
</evidence>
<feature type="coiled-coil region" evidence="9">
    <location>
        <begin position="494"/>
        <end position="553"/>
    </location>
</feature>
<evidence type="ECO:0000256" key="6">
    <source>
        <dbReference type="ARBA" id="ARBA00023136"/>
    </source>
</evidence>
<feature type="transmembrane region" description="Helical" evidence="10">
    <location>
        <begin position="82"/>
        <end position="101"/>
    </location>
</feature>
<dbReference type="WBParaSite" id="HPLM_0001780701-mRNA-1">
    <property type="protein sequence ID" value="HPLM_0001780701-mRNA-1"/>
    <property type="gene ID" value="HPLM_0001780701"/>
</dbReference>
<dbReference type="PROSITE" id="PS00889">
    <property type="entry name" value="CNMP_BINDING_2"/>
    <property type="match status" value="1"/>
</dbReference>
<keyword evidence="5" id="KW-0406">Ion transport</keyword>
<feature type="domain" description="Cyclic nucleotide-binding" evidence="11">
    <location>
        <begin position="356"/>
        <end position="470"/>
    </location>
</feature>
<dbReference type="GO" id="GO:0044877">
    <property type="term" value="F:protein-containing complex binding"/>
    <property type="evidence" value="ECO:0007669"/>
    <property type="project" value="TreeGrafter"/>
</dbReference>
<keyword evidence="8" id="KW-0407">Ion channel</keyword>
<organism evidence="12">
    <name type="scientific">Haemonchus placei</name>
    <name type="common">Barber's pole worm</name>
    <dbReference type="NCBI Taxonomy" id="6290"/>
    <lineage>
        <taxon>Eukaryota</taxon>
        <taxon>Metazoa</taxon>
        <taxon>Ecdysozoa</taxon>
        <taxon>Nematoda</taxon>
        <taxon>Chromadorea</taxon>
        <taxon>Rhabditida</taxon>
        <taxon>Rhabditina</taxon>
        <taxon>Rhabditomorpha</taxon>
        <taxon>Strongyloidea</taxon>
        <taxon>Trichostrongylidae</taxon>
        <taxon>Haemonchus</taxon>
    </lineage>
</organism>
<sequence length="563" mass="65454">LFVRWNIPGYIQVSLAFIYNLLFVIARQVFVDLIGPTGVPVCRSTTSAFQNVTAECTDDQLMNMQVMPLIELYPDMGWSRWWWTRLLWATLDLVMDCIYWLDIFVRTRTGFLEQGLVVRDIDKIKKQYFESKQFKYDIISIIPLDYVLGWPWPFQWFRPFPIVRLNRLLRIDRVQDCMERTETRSSMPNAFRVLCVVWYIIVIIHWNACFYFWISEMIGLGSDGWVYGALNRQSLPEYASSSVPSPVQNVEYLFVTLDLMCGVLIFATIVGNVGSMISNMSAARTEFQNKMDGIKQYMELRRVSKQLEMRVIKWFDYLWANKQSLSDQQVLRVLPDKLQAEIAMQVHFETLRKVRIFQDCEAGLLAELVLKLQLQVFSPGDYICRKGDIGREMYIVKRGKLQVVGDDGQKVFATLQEGAVFGELSILNIAGSKNGNRRTANVRSVGYTDLFVLNKNDLWNALREYPDARKLLLAKGRELLKKDNLLDENAPEEQQTVEELAEQLNNSVKVLQTRMARLIAEHTSTETKLNSRIEFLEKQLHRYKTMVRKHKSLQVQSMSQDDG</sequence>
<dbReference type="Pfam" id="PF00027">
    <property type="entry name" value="cNMP_binding"/>
    <property type="match status" value="1"/>
</dbReference>
<reference evidence="12" key="1">
    <citation type="submission" date="2016-04" db="UniProtKB">
        <authorList>
            <consortium name="WormBaseParasite"/>
        </authorList>
    </citation>
    <scope>IDENTIFICATION</scope>
</reference>
<dbReference type="OMA" id="ELQMDHI"/>
<comment type="subcellular location">
    <subcellularLocation>
        <location evidence="1">Membrane</location>
        <topology evidence="1">Multi-pass membrane protein</topology>
    </subcellularLocation>
</comment>
<feature type="transmembrane region" description="Helical" evidence="10">
    <location>
        <begin position="190"/>
        <end position="214"/>
    </location>
</feature>
<dbReference type="InterPro" id="IPR014710">
    <property type="entry name" value="RmlC-like_jellyroll"/>
</dbReference>
<dbReference type="InterPro" id="IPR018490">
    <property type="entry name" value="cNMP-bd_dom_sf"/>
</dbReference>
<evidence type="ECO:0000256" key="2">
    <source>
        <dbReference type="ARBA" id="ARBA00022448"/>
    </source>
</evidence>
<dbReference type="CDD" id="cd00038">
    <property type="entry name" value="CAP_ED"/>
    <property type="match status" value="1"/>
</dbReference>
<dbReference type="Pfam" id="PF00520">
    <property type="entry name" value="Ion_trans"/>
    <property type="match status" value="1"/>
</dbReference>
<dbReference type="InterPro" id="IPR000595">
    <property type="entry name" value="cNMP-bd_dom"/>
</dbReference>
<evidence type="ECO:0000256" key="10">
    <source>
        <dbReference type="SAM" id="Phobius"/>
    </source>
</evidence>
<feature type="transmembrane region" description="Helical" evidence="10">
    <location>
        <begin position="252"/>
        <end position="274"/>
    </location>
</feature>
<feature type="transmembrane region" description="Helical" evidence="10">
    <location>
        <begin position="7"/>
        <end position="26"/>
    </location>
</feature>
<keyword evidence="7" id="KW-1071">Ligand-gated ion channel</keyword>
<dbReference type="GO" id="GO:0030553">
    <property type="term" value="F:cGMP binding"/>
    <property type="evidence" value="ECO:0007669"/>
    <property type="project" value="TreeGrafter"/>
</dbReference>
<evidence type="ECO:0000259" key="11">
    <source>
        <dbReference type="PROSITE" id="PS50042"/>
    </source>
</evidence>
<dbReference type="FunFam" id="2.60.120.10:FF:000002">
    <property type="entry name" value="Cyclic nucleotide gated channel alpha 1a"/>
    <property type="match status" value="1"/>
</dbReference>
<keyword evidence="9" id="KW-0175">Coiled coil</keyword>
<dbReference type="InterPro" id="IPR005821">
    <property type="entry name" value="Ion_trans_dom"/>
</dbReference>
<evidence type="ECO:0000256" key="4">
    <source>
        <dbReference type="ARBA" id="ARBA00022989"/>
    </source>
</evidence>
<dbReference type="GO" id="GO:0005222">
    <property type="term" value="F:intracellularly cAMP-activated cation channel activity"/>
    <property type="evidence" value="ECO:0007669"/>
    <property type="project" value="TreeGrafter"/>
</dbReference>
<keyword evidence="6 10" id="KW-0472">Membrane</keyword>
<evidence type="ECO:0000256" key="7">
    <source>
        <dbReference type="ARBA" id="ARBA00023286"/>
    </source>
</evidence>
<dbReference type="SMART" id="SM00100">
    <property type="entry name" value="cNMP"/>
    <property type="match status" value="1"/>
</dbReference>
<proteinExistence type="predicted"/>
<dbReference type="PANTHER" id="PTHR45638:SF11">
    <property type="entry name" value="CYCLIC NUCLEOTIDE-GATED CATION CHANNEL SUBUNIT A"/>
    <property type="match status" value="1"/>
</dbReference>
<evidence type="ECO:0000256" key="5">
    <source>
        <dbReference type="ARBA" id="ARBA00023065"/>
    </source>
</evidence>
<dbReference type="SUPFAM" id="SSF81324">
    <property type="entry name" value="Voltage-gated potassium channels"/>
    <property type="match status" value="1"/>
</dbReference>
<dbReference type="FunFam" id="1.10.287.630:FF:000001">
    <property type="entry name" value="Cyclic nucleotide-gated channel alpha 3"/>
    <property type="match status" value="1"/>
</dbReference>
<dbReference type="InterPro" id="IPR018488">
    <property type="entry name" value="cNMP-bd_CS"/>
</dbReference>
<dbReference type="Gene3D" id="2.60.120.10">
    <property type="entry name" value="Jelly Rolls"/>
    <property type="match status" value="1"/>
</dbReference>
<dbReference type="GO" id="GO:0005223">
    <property type="term" value="F:intracellularly cGMP-activated cation channel activity"/>
    <property type="evidence" value="ECO:0007669"/>
    <property type="project" value="TreeGrafter"/>
</dbReference>
<name>A0A158QRN4_HAEPC</name>
<evidence type="ECO:0000256" key="8">
    <source>
        <dbReference type="ARBA" id="ARBA00023303"/>
    </source>
</evidence>
<evidence type="ECO:0000256" key="9">
    <source>
        <dbReference type="SAM" id="Coils"/>
    </source>
</evidence>
<dbReference type="PROSITE" id="PS50042">
    <property type="entry name" value="CNMP_BINDING_3"/>
    <property type="match status" value="1"/>
</dbReference>
<dbReference type="GO" id="GO:0005886">
    <property type="term" value="C:plasma membrane"/>
    <property type="evidence" value="ECO:0007669"/>
    <property type="project" value="TreeGrafter"/>
</dbReference>
<dbReference type="InterPro" id="IPR032406">
    <property type="entry name" value="CLZ_dom"/>
</dbReference>
<keyword evidence="2" id="KW-0813">Transport</keyword>
<dbReference type="Gene3D" id="1.20.5.300">
    <property type="match status" value="1"/>
</dbReference>
<dbReference type="InterPro" id="IPR050866">
    <property type="entry name" value="CNG_cation_channel"/>
</dbReference>
<evidence type="ECO:0000313" key="12">
    <source>
        <dbReference type="WBParaSite" id="HPLM_0001780701-mRNA-1"/>
    </source>
</evidence>
<keyword evidence="3 10" id="KW-0812">Transmembrane</keyword>
<keyword evidence="4 10" id="KW-1133">Transmembrane helix</keyword>
<dbReference type="PROSITE" id="PS00888">
    <property type="entry name" value="CNMP_BINDING_1"/>
    <property type="match status" value="1"/>
</dbReference>
<protein>
    <submittedName>
        <fullName evidence="12">Cyclic nucleotide-binding domain-containing protein</fullName>
    </submittedName>
</protein>
<dbReference type="AlphaFoldDB" id="A0A158QRN4"/>
<dbReference type="PANTHER" id="PTHR45638">
    <property type="entry name" value="CYCLIC NUCLEOTIDE-GATED CATION CHANNEL SUBUNIT A"/>
    <property type="match status" value="1"/>
</dbReference>
<dbReference type="Gene3D" id="1.10.287.630">
    <property type="entry name" value="Helix hairpin bin"/>
    <property type="match status" value="1"/>
</dbReference>
<accession>A0A158QRN4</accession>
<dbReference type="Gene3D" id="1.10.287.70">
    <property type="match status" value="1"/>
</dbReference>